<protein>
    <submittedName>
        <fullName evidence="7">Dipeptide ABC transporter ATP-binding protein</fullName>
    </submittedName>
</protein>
<comment type="similarity">
    <text evidence="1">Belongs to the ABC transporter superfamily.</text>
</comment>
<organism evidence="7 8">
    <name type="scientific">Rubrobacter marinus</name>
    <dbReference type="NCBI Taxonomy" id="2653852"/>
    <lineage>
        <taxon>Bacteria</taxon>
        <taxon>Bacillati</taxon>
        <taxon>Actinomycetota</taxon>
        <taxon>Rubrobacteria</taxon>
        <taxon>Rubrobacterales</taxon>
        <taxon>Rubrobacteraceae</taxon>
        <taxon>Rubrobacter</taxon>
    </lineage>
</organism>
<evidence type="ECO:0000256" key="2">
    <source>
        <dbReference type="ARBA" id="ARBA00022448"/>
    </source>
</evidence>
<evidence type="ECO:0000313" key="7">
    <source>
        <dbReference type="EMBL" id="QIN79418.1"/>
    </source>
</evidence>
<keyword evidence="8" id="KW-1185">Reference proteome</keyword>
<dbReference type="NCBIfam" id="NF008453">
    <property type="entry name" value="PRK11308.1"/>
    <property type="match status" value="1"/>
</dbReference>
<dbReference type="NCBIfam" id="TIGR01727">
    <property type="entry name" value="oligo_HPY"/>
    <property type="match status" value="1"/>
</dbReference>
<dbReference type="Proteomes" id="UP000502706">
    <property type="component" value="Chromosome"/>
</dbReference>
<reference evidence="7 8" key="1">
    <citation type="submission" date="2019-10" db="EMBL/GenBank/DDBJ databases">
        <title>Rubrobacter sp nov SCSIO 52915 isolated from a deep-sea sediment in the South China Sea.</title>
        <authorList>
            <person name="Chen R.W."/>
        </authorList>
    </citation>
    <scope>NUCLEOTIDE SEQUENCE [LARGE SCALE GENOMIC DNA]</scope>
    <source>
        <strain evidence="7 8">SCSIO 52915</strain>
    </source>
</reference>
<dbReference type="SMART" id="SM00382">
    <property type="entry name" value="AAA"/>
    <property type="match status" value="1"/>
</dbReference>
<dbReference type="PROSITE" id="PS50893">
    <property type="entry name" value="ABC_TRANSPORTER_2"/>
    <property type="match status" value="1"/>
</dbReference>
<dbReference type="GO" id="GO:0005524">
    <property type="term" value="F:ATP binding"/>
    <property type="evidence" value="ECO:0007669"/>
    <property type="project" value="UniProtKB-KW"/>
</dbReference>
<dbReference type="GO" id="GO:0015833">
    <property type="term" value="P:peptide transport"/>
    <property type="evidence" value="ECO:0007669"/>
    <property type="project" value="InterPro"/>
</dbReference>
<dbReference type="Pfam" id="PF00005">
    <property type="entry name" value="ABC_tran"/>
    <property type="match status" value="1"/>
</dbReference>
<dbReference type="PANTHER" id="PTHR43776">
    <property type="entry name" value="TRANSPORT ATP-BINDING PROTEIN"/>
    <property type="match status" value="1"/>
</dbReference>
<proteinExistence type="inferred from homology"/>
<evidence type="ECO:0000256" key="5">
    <source>
        <dbReference type="SAM" id="MobiDB-lite"/>
    </source>
</evidence>
<dbReference type="KEGG" id="rmar:GBA65_13870"/>
<evidence type="ECO:0000256" key="1">
    <source>
        <dbReference type="ARBA" id="ARBA00005417"/>
    </source>
</evidence>
<feature type="domain" description="ABC transporter" evidence="6">
    <location>
        <begin position="36"/>
        <end position="276"/>
    </location>
</feature>
<dbReference type="PROSITE" id="PS00211">
    <property type="entry name" value="ABC_TRANSPORTER_1"/>
    <property type="match status" value="1"/>
</dbReference>
<dbReference type="InterPro" id="IPR003439">
    <property type="entry name" value="ABC_transporter-like_ATP-bd"/>
</dbReference>
<dbReference type="AlphaFoldDB" id="A0A6G8PZ12"/>
<dbReference type="Gene3D" id="3.40.50.300">
    <property type="entry name" value="P-loop containing nucleotide triphosphate hydrolases"/>
    <property type="match status" value="1"/>
</dbReference>
<dbReference type="InterPro" id="IPR013563">
    <property type="entry name" value="Oligopep_ABC_C"/>
</dbReference>
<dbReference type="RefSeq" id="WP_166397083.1">
    <property type="nucleotide sequence ID" value="NZ_CP045121.1"/>
</dbReference>
<dbReference type="GO" id="GO:0016887">
    <property type="term" value="F:ATP hydrolysis activity"/>
    <property type="evidence" value="ECO:0007669"/>
    <property type="project" value="InterPro"/>
</dbReference>
<feature type="region of interest" description="Disordered" evidence="5">
    <location>
        <begin position="329"/>
        <end position="348"/>
    </location>
</feature>
<keyword evidence="4 7" id="KW-0067">ATP-binding</keyword>
<dbReference type="Pfam" id="PF08352">
    <property type="entry name" value="oligo_HPY"/>
    <property type="match status" value="1"/>
</dbReference>
<dbReference type="EMBL" id="CP045121">
    <property type="protein sequence ID" value="QIN79418.1"/>
    <property type="molecule type" value="Genomic_DNA"/>
</dbReference>
<gene>
    <name evidence="7" type="ORF">GBA65_13870</name>
</gene>
<evidence type="ECO:0000256" key="3">
    <source>
        <dbReference type="ARBA" id="ARBA00022741"/>
    </source>
</evidence>
<dbReference type="InterPro" id="IPR003593">
    <property type="entry name" value="AAA+_ATPase"/>
</dbReference>
<keyword evidence="3" id="KW-0547">Nucleotide-binding</keyword>
<dbReference type="SUPFAM" id="SSF52540">
    <property type="entry name" value="P-loop containing nucleoside triphosphate hydrolases"/>
    <property type="match status" value="1"/>
</dbReference>
<dbReference type="GO" id="GO:0055085">
    <property type="term" value="P:transmembrane transport"/>
    <property type="evidence" value="ECO:0007669"/>
    <property type="project" value="UniProtKB-ARBA"/>
</dbReference>
<sequence>MTEAPNGRTEAAGATSSASSGEYLLETRGLKMHFPIKAGVLKRTVGHVKAVDGVDLQVRQGETLGLVGESGCGKSTLARLILRLLEPTAGEVVFEGENILGYDRKRMLRVRRDMQIIFQDPYASLNPRMTVGNIIAEPLKTHDIGGSSGERKRRVQELLEIVGLNPEHYNRYPHEFSGGQRQRIGVARAVALNPKLIICDEPVSALDVSIQAQVVNLLQDLQKEFGLTYVFIAHDLSVVKHISDRVAVMYLGKIAEISDRKGLYAEPRHPYTNALLSAIPVPDPEKERARRRVVLAGDVPSPANPPSGCNFHTRCPRVREYCKEHVPPLIPQEKNGGAEAGESPDHRASCFFPVLEGQRIDERAESTPYRVSER</sequence>
<evidence type="ECO:0000313" key="8">
    <source>
        <dbReference type="Proteomes" id="UP000502706"/>
    </source>
</evidence>
<dbReference type="CDD" id="cd03257">
    <property type="entry name" value="ABC_NikE_OppD_transporters"/>
    <property type="match status" value="1"/>
</dbReference>
<dbReference type="InterPro" id="IPR050319">
    <property type="entry name" value="ABC_transp_ATP-bind"/>
</dbReference>
<dbReference type="InterPro" id="IPR017871">
    <property type="entry name" value="ABC_transporter-like_CS"/>
</dbReference>
<evidence type="ECO:0000259" key="6">
    <source>
        <dbReference type="PROSITE" id="PS50893"/>
    </source>
</evidence>
<name>A0A6G8PZ12_9ACTN</name>
<keyword evidence="2" id="KW-0813">Transport</keyword>
<dbReference type="FunFam" id="3.40.50.300:FF:000016">
    <property type="entry name" value="Oligopeptide ABC transporter ATP-binding component"/>
    <property type="match status" value="1"/>
</dbReference>
<accession>A0A6G8PZ12</accession>
<dbReference type="PANTHER" id="PTHR43776:SF7">
    <property type="entry name" value="D,D-DIPEPTIDE TRANSPORT ATP-BINDING PROTEIN DDPF-RELATED"/>
    <property type="match status" value="1"/>
</dbReference>
<dbReference type="InterPro" id="IPR027417">
    <property type="entry name" value="P-loop_NTPase"/>
</dbReference>
<evidence type="ECO:0000256" key="4">
    <source>
        <dbReference type="ARBA" id="ARBA00022840"/>
    </source>
</evidence>